<name>A0ABS9ELV6_9BACT</name>
<dbReference type="EMBL" id="JAKGUD010000002">
    <property type="protein sequence ID" value="MCF4141684.1"/>
    <property type="molecule type" value="Genomic_DNA"/>
</dbReference>
<dbReference type="CDD" id="cd00555">
    <property type="entry name" value="Maf"/>
    <property type="match status" value="1"/>
</dbReference>
<feature type="site" description="Important for substrate specificity" evidence="3">
    <location>
        <position position="12"/>
    </location>
</feature>
<keyword evidence="3" id="KW-0963">Cytoplasm</keyword>
<comment type="caution">
    <text evidence="4">The sequence shown here is derived from an EMBL/GenBank/DDBJ whole genome shotgun (WGS) entry which is preliminary data.</text>
</comment>
<comment type="caution">
    <text evidence="3">Lacks conserved residue(s) required for the propagation of feature annotation.</text>
</comment>
<dbReference type="RefSeq" id="WP_236098228.1">
    <property type="nucleotide sequence ID" value="NZ_JAKGUD010000002.1"/>
</dbReference>
<evidence type="ECO:0000313" key="5">
    <source>
        <dbReference type="Proteomes" id="UP001200430"/>
    </source>
</evidence>
<dbReference type="InterPro" id="IPR003697">
    <property type="entry name" value="Maf-like"/>
</dbReference>
<comment type="catalytic activity">
    <reaction evidence="3">
        <text>dTTP + H2O = dTMP + diphosphate + H(+)</text>
        <dbReference type="Rhea" id="RHEA:28534"/>
        <dbReference type="ChEBI" id="CHEBI:15377"/>
        <dbReference type="ChEBI" id="CHEBI:15378"/>
        <dbReference type="ChEBI" id="CHEBI:33019"/>
        <dbReference type="ChEBI" id="CHEBI:37568"/>
        <dbReference type="ChEBI" id="CHEBI:63528"/>
        <dbReference type="EC" id="3.6.1.9"/>
    </reaction>
</comment>
<proteinExistence type="inferred from homology"/>
<dbReference type="Pfam" id="PF02545">
    <property type="entry name" value="Maf"/>
    <property type="match status" value="1"/>
</dbReference>
<dbReference type="PANTHER" id="PTHR43213">
    <property type="entry name" value="BIFUNCTIONAL DTTP/UTP PYROPHOSPHATASE/METHYLTRANSFERASE PROTEIN-RELATED"/>
    <property type="match status" value="1"/>
</dbReference>
<sequence length="195" mass="21378">MDRIILASGSPRRRELLSMLGWPFVVDVPSVDEVSLKGEEPEDMVRRLALEKADAVSSRNEGEIVLAADTVVVLDGRVMGKPESVSDGIDMVESLSGREHEVLTGVALVSPEGRISRFERSCVRFRSLSRDEIEAYQATGEGADKAGAYAIQGVGALMVEEIRGDFFNVMGLPLYLVSKMLDDLGFSLVEQWKVM</sequence>
<dbReference type="Proteomes" id="UP001200430">
    <property type="component" value="Unassembled WGS sequence"/>
</dbReference>
<dbReference type="SUPFAM" id="SSF52972">
    <property type="entry name" value="ITPase-like"/>
    <property type="match status" value="1"/>
</dbReference>
<gene>
    <name evidence="4" type="ORF">L2W38_02480</name>
</gene>
<accession>A0ABS9ELV6</accession>
<dbReference type="PANTHER" id="PTHR43213:SF5">
    <property type="entry name" value="BIFUNCTIONAL DTTP_UTP PYROPHOSPHATASE_METHYLTRANSFERASE PROTEIN-RELATED"/>
    <property type="match status" value="1"/>
</dbReference>
<keyword evidence="2 3" id="KW-0378">Hydrolase</keyword>
<dbReference type="HAMAP" id="MF_00528">
    <property type="entry name" value="Maf"/>
    <property type="match status" value="1"/>
</dbReference>
<organism evidence="4 5">
    <name type="scientific">Dethiosulfovibrio marinus</name>
    <dbReference type="NCBI Taxonomy" id="133532"/>
    <lineage>
        <taxon>Bacteria</taxon>
        <taxon>Thermotogati</taxon>
        <taxon>Synergistota</taxon>
        <taxon>Synergistia</taxon>
        <taxon>Synergistales</taxon>
        <taxon>Dethiosulfovibrionaceae</taxon>
        <taxon>Dethiosulfovibrio</taxon>
    </lineage>
</organism>
<keyword evidence="3" id="KW-0546">Nucleotide metabolism</keyword>
<feature type="site" description="Important for substrate specificity" evidence="3">
    <location>
        <position position="152"/>
    </location>
</feature>
<feature type="site" description="Important for substrate specificity" evidence="3">
    <location>
        <position position="70"/>
    </location>
</feature>
<evidence type="ECO:0000313" key="4">
    <source>
        <dbReference type="EMBL" id="MCF4141684.1"/>
    </source>
</evidence>
<comment type="catalytic activity">
    <reaction evidence="3">
        <text>UTP + H2O = UMP + diphosphate + H(+)</text>
        <dbReference type="Rhea" id="RHEA:29395"/>
        <dbReference type="ChEBI" id="CHEBI:15377"/>
        <dbReference type="ChEBI" id="CHEBI:15378"/>
        <dbReference type="ChEBI" id="CHEBI:33019"/>
        <dbReference type="ChEBI" id="CHEBI:46398"/>
        <dbReference type="ChEBI" id="CHEBI:57865"/>
        <dbReference type="EC" id="3.6.1.9"/>
    </reaction>
</comment>
<comment type="similarity">
    <text evidence="3">Belongs to the Maf family. YhdE subfamily.</text>
</comment>
<feature type="active site" description="Proton acceptor" evidence="3">
    <location>
        <position position="69"/>
    </location>
</feature>
<comment type="cofactor">
    <cofactor evidence="1 3">
        <name>a divalent metal cation</name>
        <dbReference type="ChEBI" id="CHEBI:60240"/>
    </cofactor>
</comment>
<evidence type="ECO:0000256" key="2">
    <source>
        <dbReference type="ARBA" id="ARBA00022801"/>
    </source>
</evidence>
<dbReference type="NCBIfam" id="TIGR00172">
    <property type="entry name" value="maf"/>
    <property type="match status" value="1"/>
</dbReference>
<comment type="subcellular location">
    <subcellularLocation>
        <location evidence="3">Cytoplasm</location>
    </subcellularLocation>
</comment>
<dbReference type="Gene3D" id="3.90.950.10">
    <property type="match status" value="1"/>
</dbReference>
<dbReference type="PIRSF" id="PIRSF006305">
    <property type="entry name" value="Maf"/>
    <property type="match status" value="1"/>
</dbReference>
<dbReference type="InterPro" id="IPR029001">
    <property type="entry name" value="ITPase-like_fam"/>
</dbReference>
<evidence type="ECO:0000256" key="1">
    <source>
        <dbReference type="ARBA" id="ARBA00001968"/>
    </source>
</evidence>
<comment type="function">
    <text evidence="3">Nucleoside triphosphate pyrophosphatase that hydrolyzes dTTP and UTP. May have a dual role in cell division arrest and in preventing the incorporation of modified nucleotides into cellular nucleic acids.</text>
</comment>
<dbReference type="EC" id="3.6.1.9" evidence="3"/>
<keyword evidence="5" id="KW-1185">Reference proteome</keyword>
<protein>
    <recommendedName>
        <fullName evidence="3">dTTP/UTP pyrophosphatase</fullName>
        <shortName evidence="3">dTTPase/UTPase</shortName>
        <ecNumber evidence="3">3.6.1.9</ecNumber>
    </recommendedName>
    <alternativeName>
        <fullName evidence="3">Nucleoside triphosphate pyrophosphatase</fullName>
    </alternativeName>
    <alternativeName>
        <fullName evidence="3">Nucleotide pyrophosphatase</fullName>
        <shortName evidence="3">Nucleotide PPase</shortName>
    </alternativeName>
</protein>
<reference evidence="4 5" key="1">
    <citation type="submission" date="2022-01" db="EMBL/GenBank/DDBJ databases">
        <title>Dethiosulfovibrio faecalis sp. nov., a novel proteolytic, non-sulfur-reducing bacterium isolated from a marine aquaculture solid waste bioreactor.</title>
        <authorList>
            <person name="Grabowski S."/>
            <person name="Apolinario E."/>
            <person name="Schneider N."/>
            <person name="Marshall C.W."/>
            <person name="Sowers K.R."/>
        </authorList>
    </citation>
    <scope>NUCLEOTIDE SEQUENCE [LARGE SCALE GENOMIC DNA]</scope>
    <source>
        <strain evidence="4 5">DSM 12537</strain>
    </source>
</reference>
<evidence type="ECO:0000256" key="3">
    <source>
        <dbReference type="HAMAP-Rule" id="MF_00528"/>
    </source>
</evidence>